<accession>A0A8H7ZKS9</accession>
<dbReference type="SUPFAM" id="SSF50129">
    <property type="entry name" value="GroES-like"/>
    <property type="match status" value="1"/>
</dbReference>
<dbReference type="InterPro" id="IPR036291">
    <property type="entry name" value="NAD(P)-bd_dom_sf"/>
</dbReference>
<dbReference type="SMART" id="SM00829">
    <property type="entry name" value="PKS_ER"/>
    <property type="match status" value="1"/>
</dbReference>
<sequence>MKAAVFTGSKDPLYEIKEVPIPEISDNEILIKSKSFAVNPTDWKHLEFQIAKQGDIIGSDVSGVVEKVGANVSNFKVGDYVSSFIVGNSSPKNGAWAEYVAANPLGTVKWPKLTEDPSKSESGPITTFEGAASVTLGLVTVGYSFSYSLQIPQNFVQGDYILIWGGATATGILAIQLAKQIYGLKVVATASPKNHEYLKSLGADYVFDYNDDKVVDNIKEVVGGTLKFGFDTIATPQTFQQVYDATANTEVSIFLDSTLSQNGSTIKLDESRDNYKIHWGETLAYLAITKVKFMGKDLHQPEDLLKDYEPWWVQVLPKYTANLKHANLKVLPKGLESSGEALKLSKEGVSNTKVVFDL</sequence>
<dbReference type="CDD" id="cd08249">
    <property type="entry name" value="enoyl_reductase_like"/>
    <property type="match status" value="1"/>
</dbReference>
<dbReference type="InterPro" id="IPR011032">
    <property type="entry name" value="GroES-like_sf"/>
</dbReference>
<gene>
    <name evidence="2" type="ORF">I9W82_000096</name>
</gene>
<dbReference type="PANTHER" id="PTHR45348:SF2">
    <property type="entry name" value="ZINC-TYPE ALCOHOL DEHYDROGENASE-LIKE PROTEIN C2E1P3.01"/>
    <property type="match status" value="1"/>
</dbReference>
<feature type="domain" description="Enoyl reductase (ER)" evidence="1">
    <location>
        <begin position="8"/>
        <end position="299"/>
    </location>
</feature>
<dbReference type="Pfam" id="PF08240">
    <property type="entry name" value="ADH_N"/>
    <property type="match status" value="1"/>
</dbReference>
<keyword evidence="3" id="KW-1185">Reference proteome</keyword>
<evidence type="ECO:0000313" key="2">
    <source>
        <dbReference type="EMBL" id="KAG5421006.1"/>
    </source>
</evidence>
<evidence type="ECO:0000259" key="1">
    <source>
        <dbReference type="SMART" id="SM00829"/>
    </source>
</evidence>
<proteinExistence type="predicted"/>
<dbReference type="RefSeq" id="XP_067550122.1">
    <property type="nucleotide sequence ID" value="XM_067695379.1"/>
</dbReference>
<evidence type="ECO:0000313" key="3">
    <source>
        <dbReference type="Proteomes" id="UP000669133"/>
    </source>
</evidence>
<dbReference type="InterPro" id="IPR047122">
    <property type="entry name" value="Trans-enoyl_RdTase-like"/>
</dbReference>
<dbReference type="InterPro" id="IPR013154">
    <property type="entry name" value="ADH-like_N"/>
</dbReference>
<comment type="caution">
    <text evidence="2">The sequence shown here is derived from an EMBL/GenBank/DDBJ whole genome shotgun (WGS) entry which is preliminary data.</text>
</comment>
<dbReference type="GeneID" id="93648725"/>
<organism evidence="2 3">
    <name type="scientific">Candida metapsilosis</name>
    <dbReference type="NCBI Taxonomy" id="273372"/>
    <lineage>
        <taxon>Eukaryota</taxon>
        <taxon>Fungi</taxon>
        <taxon>Dikarya</taxon>
        <taxon>Ascomycota</taxon>
        <taxon>Saccharomycotina</taxon>
        <taxon>Pichiomycetes</taxon>
        <taxon>Debaryomycetaceae</taxon>
        <taxon>Candida/Lodderomyces clade</taxon>
        <taxon>Candida</taxon>
    </lineage>
</organism>
<dbReference type="AlphaFoldDB" id="A0A8H7ZKS9"/>
<dbReference type="GO" id="GO:0016651">
    <property type="term" value="F:oxidoreductase activity, acting on NAD(P)H"/>
    <property type="evidence" value="ECO:0007669"/>
    <property type="project" value="InterPro"/>
</dbReference>
<dbReference type="Proteomes" id="UP000669133">
    <property type="component" value="Unassembled WGS sequence"/>
</dbReference>
<reference evidence="2 3" key="1">
    <citation type="submission" date="2020-12" db="EMBL/GenBank/DDBJ databases">
        <title>Effect of drift, selection, and recombination on the evolution of hybrid genomes in Candida yeast pathogens.</title>
        <authorList>
            <person name="Mixao V."/>
            <person name="Ksiezopolska E."/>
            <person name="Saus E."/>
            <person name="Boekhout T."/>
            <person name="Gacser A."/>
            <person name="Gabaldon T."/>
        </authorList>
    </citation>
    <scope>NUCLEOTIDE SEQUENCE [LARGE SCALE GENOMIC DNA]</scope>
    <source>
        <strain evidence="2 3">BP57</strain>
    </source>
</reference>
<dbReference type="Gene3D" id="3.40.50.720">
    <property type="entry name" value="NAD(P)-binding Rossmann-like Domain"/>
    <property type="match status" value="1"/>
</dbReference>
<dbReference type="OrthoDB" id="9992527at2759"/>
<dbReference type="InterPro" id="IPR013149">
    <property type="entry name" value="ADH-like_C"/>
</dbReference>
<dbReference type="InterPro" id="IPR020843">
    <property type="entry name" value="ER"/>
</dbReference>
<dbReference type="EMBL" id="JAEOAQ010000001">
    <property type="protein sequence ID" value="KAG5421006.1"/>
    <property type="molecule type" value="Genomic_DNA"/>
</dbReference>
<dbReference type="Pfam" id="PF00107">
    <property type="entry name" value="ADH_zinc_N"/>
    <property type="match status" value="1"/>
</dbReference>
<dbReference type="PANTHER" id="PTHR45348">
    <property type="entry name" value="HYPOTHETICAL OXIDOREDUCTASE (EUROFUNG)"/>
    <property type="match status" value="1"/>
</dbReference>
<name>A0A8H7ZKS9_9ASCO</name>
<protein>
    <submittedName>
        <fullName evidence="2">IFR1</fullName>
    </submittedName>
</protein>
<dbReference type="Gene3D" id="3.90.180.10">
    <property type="entry name" value="Medium-chain alcohol dehydrogenases, catalytic domain"/>
    <property type="match status" value="1"/>
</dbReference>
<dbReference type="SUPFAM" id="SSF51735">
    <property type="entry name" value="NAD(P)-binding Rossmann-fold domains"/>
    <property type="match status" value="1"/>
</dbReference>